<dbReference type="Pfam" id="PF13358">
    <property type="entry name" value="DDE_3"/>
    <property type="match status" value="1"/>
</dbReference>
<sequence>MIQRNESTKHIAQAIPCDPRTVRKARARHKLFSSTKAPPNHIGRKETTARVQDDLLEEIAKKPTMYRSEMRAFLRDRFEVEVSLSSITRLLKSAGWTRKGTHRVAQQRNTELRNLYLYKISKHKSYQMIFIDESGADRRTGHRDKRWAPSGVTPIQVGRLNREQRYQILAAYTQDGIELARVYPGSTDAAMFKDFIEQLLRGCGQWPQPKSVLVMDNASFHRSEEIEQMCTNAGVELVYLPPYSPDLNPIEEFFAELKNFIKNPGPELSELSRKDFKSFLQACVDAVGRRKASARGHFRHTGVAIDEYEEQMP</sequence>
<organism evidence="3 4">
    <name type="scientific">Fusarium albosuccineum</name>
    <dbReference type="NCBI Taxonomy" id="1237068"/>
    <lineage>
        <taxon>Eukaryota</taxon>
        <taxon>Fungi</taxon>
        <taxon>Dikarya</taxon>
        <taxon>Ascomycota</taxon>
        <taxon>Pezizomycotina</taxon>
        <taxon>Sordariomycetes</taxon>
        <taxon>Hypocreomycetidae</taxon>
        <taxon>Hypocreales</taxon>
        <taxon>Nectriaceae</taxon>
        <taxon>Fusarium</taxon>
        <taxon>Fusarium decemcellulare species complex</taxon>
    </lineage>
</organism>
<name>A0A8H4P2X7_9HYPO</name>
<dbReference type="SUPFAM" id="SSF53098">
    <property type="entry name" value="Ribonuclease H-like"/>
    <property type="match status" value="1"/>
</dbReference>
<evidence type="ECO:0000313" key="4">
    <source>
        <dbReference type="Proteomes" id="UP000554235"/>
    </source>
</evidence>
<dbReference type="InterPro" id="IPR012337">
    <property type="entry name" value="RNaseH-like_sf"/>
</dbReference>
<dbReference type="InterPro" id="IPR036397">
    <property type="entry name" value="RNaseH_sf"/>
</dbReference>
<dbReference type="Proteomes" id="UP000554235">
    <property type="component" value="Unassembled WGS sequence"/>
</dbReference>
<dbReference type="PANTHER" id="PTHR46564:SF1">
    <property type="entry name" value="TRANSPOSASE"/>
    <property type="match status" value="1"/>
</dbReference>
<dbReference type="EMBL" id="JAADYS010001914">
    <property type="protein sequence ID" value="KAF4460559.1"/>
    <property type="molecule type" value="Genomic_DNA"/>
</dbReference>
<dbReference type="InterPro" id="IPR047655">
    <property type="entry name" value="Transpos_IS630-like"/>
</dbReference>
<comment type="caution">
    <text evidence="3">The sequence shown here is derived from an EMBL/GenBank/DDBJ whole genome shotgun (WGS) entry which is preliminary data.</text>
</comment>
<dbReference type="PANTHER" id="PTHR46564">
    <property type="entry name" value="TRANSPOSASE"/>
    <property type="match status" value="1"/>
</dbReference>
<dbReference type="InterPro" id="IPR009057">
    <property type="entry name" value="Homeodomain-like_sf"/>
</dbReference>
<dbReference type="OrthoDB" id="5153311at2759"/>
<evidence type="ECO:0000259" key="1">
    <source>
        <dbReference type="Pfam" id="PF13358"/>
    </source>
</evidence>
<evidence type="ECO:0000259" key="2">
    <source>
        <dbReference type="Pfam" id="PF13592"/>
    </source>
</evidence>
<dbReference type="Gene3D" id="3.30.420.10">
    <property type="entry name" value="Ribonuclease H-like superfamily/Ribonuclease H"/>
    <property type="match status" value="1"/>
</dbReference>
<dbReference type="Pfam" id="PF13592">
    <property type="entry name" value="HTH_33"/>
    <property type="match status" value="1"/>
</dbReference>
<feature type="domain" description="Winged helix-turn helix" evidence="2">
    <location>
        <begin position="67"/>
        <end position="112"/>
    </location>
</feature>
<dbReference type="NCBIfam" id="NF033545">
    <property type="entry name" value="transpos_IS630"/>
    <property type="match status" value="1"/>
</dbReference>
<dbReference type="GO" id="GO:0003676">
    <property type="term" value="F:nucleic acid binding"/>
    <property type="evidence" value="ECO:0007669"/>
    <property type="project" value="InterPro"/>
</dbReference>
<dbReference type="InterPro" id="IPR025959">
    <property type="entry name" value="Winged_HTH_dom"/>
</dbReference>
<dbReference type="SUPFAM" id="SSF46689">
    <property type="entry name" value="Homeodomain-like"/>
    <property type="match status" value="1"/>
</dbReference>
<feature type="domain" description="Tc1-like transposase DDE" evidence="1">
    <location>
        <begin position="127"/>
        <end position="263"/>
    </location>
</feature>
<evidence type="ECO:0000313" key="3">
    <source>
        <dbReference type="EMBL" id="KAF4460559.1"/>
    </source>
</evidence>
<protein>
    <submittedName>
        <fullName evidence="3">Transposase</fullName>
    </submittedName>
</protein>
<dbReference type="AlphaFoldDB" id="A0A8H4P2X7"/>
<dbReference type="InterPro" id="IPR038717">
    <property type="entry name" value="Tc1-like_DDE_dom"/>
</dbReference>
<reference evidence="3 4" key="1">
    <citation type="submission" date="2020-01" db="EMBL/GenBank/DDBJ databases">
        <title>Identification and distribution of gene clusters putatively required for synthesis of sphingolipid metabolism inhibitors in phylogenetically diverse species of the filamentous fungus Fusarium.</title>
        <authorList>
            <person name="Kim H.-S."/>
            <person name="Busman M."/>
            <person name="Brown D.W."/>
            <person name="Divon H."/>
            <person name="Uhlig S."/>
            <person name="Proctor R.H."/>
        </authorList>
    </citation>
    <scope>NUCLEOTIDE SEQUENCE [LARGE SCALE GENOMIC DNA]</scope>
    <source>
        <strain evidence="3 4">NRRL 20459</strain>
    </source>
</reference>
<proteinExistence type="predicted"/>
<gene>
    <name evidence="3" type="ORF">FALBO_12654</name>
</gene>
<keyword evidence="4" id="KW-1185">Reference proteome</keyword>
<accession>A0A8H4P2X7</accession>